<dbReference type="SUPFAM" id="SSF56784">
    <property type="entry name" value="HAD-like"/>
    <property type="match status" value="1"/>
</dbReference>
<dbReference type="Pfam" id="PF08282">
    <property type="entry name" value="Hydrolase_3"/>
    <property type="match status" value="1"/>
</dbReference>
<dbReference type="EMBL" id="AZDG01000011">
    <property type="protein sequence ID" value="KRK64507.1"/>
    <property type="molecule type" value="Genomic_DNA"/>
</dbReference>
<dbReference type="AlphaFoldDB" id="A0A0R1J0B4"/>
<keyword evidence="1" id="KW-0378">Hydrolase</keyword>
<keyword evidence="2" id="KW-1185">Reference proteome</keyword>
<dbReference type="Gene3D" id="3.40.50.1000">
    <property type="entry name" value="HAD superfamily/HAD-like"/>
    <property type="match status" value="1"/>
</dbReference>
<dbReference type="Gene3D" id="3.30.1240.10">
    <property type="match status" value="1"/>
</dbReference>
<dbReference type="RefSeq" id="WP_057765857.1">
    <property type="nucleotide sequence ID" value="NZ_AZDG01000011.1"/>
</dbReference>
<evidence type="ECO:0000313" key="1">
    <source>
        <dbReference type="EMBL" id="KRK64507.1"/>
    </source>
</evidence>
<dbReference type="Proteomes" id="UP000050929">
    <property type="component" value="Unassembled WGS sequence"/>
</dbReference>
<dbReference type="GO" id="GO:0016791">
    <property type="term" value="F:phosphatase activity"/>
    <property type="evidence" value="ECO:0007669"/>
    <property type="project" value="TreeGrafter"/>
</dbReference>
<dbReference type="InterPro" id="IPR000150">
    <property type="entry name" value="Cof"/>
</dbReference>
<dbReference type="InterPro" id="IPR006379">
    <property type="entry name" value="HAD-SF_hydro_IIB"/>
</dbReference>
<dbReference type="NCBIfam" id="TIGR01484">
    <property type="entry name" value="HAD-SF-IIB"/>
    <property type="match status" value="1"/>
</dbReference>
<dbReference type="PANTHER" id="PTHR10000">
    <property type="entry name" value="PHOSPHOSERINE PHOSPHATASE"/>
    <property type="match status" value="1"/>
</dbReference>
<dbReference type="InterPro" id="IPR023214">
    <property type="entry name" value="HAD_sf"/>
</dbReference>
<dbReference type="NCBIfam" id="TIGR00099">
    <property type="entry name" value="Cof-subfamily"/>
    <property type="match status" value="1"/>
</dbReference>
<organism evidence="1 2">
    <name type="scientific">Companilactobacillus tucceti DSM 20183</name>
    <dbReference type="NCBI Taxonomy" id="1423811"/>
    <lineage>
        <taxon>Bacteria</taxon>
        <taxon>Bacillati</taxon>
        <taxon>Bacillota</taxon>
        <taxon>Bacilli</taxon>
        <taxon>Lactobacillales</taxon>
        <taxon>Lactobacillaceae</taxon>
        <taxon>Companilactobacillus</taxon>
    </lineage>
</organism>
<dbReference type="PANTHER" id="PTHR10000:SF25">
    <property type="entry name" value="PHOSPHATASE YKRA-RELATED"/>
    <property type="match status" value="1"/>
</dbReference>
<protein>
    <submittedName>
        <fullName evidence="1">Haloacid dehalogenase family hydrolase</fullName>
    </submittedName>
</protein>
<accession>A0A0R1J0B4</accession>
<sequence length="258" mass="28974">MNKNYQGTVFFYLDGTLLNEHSQVDPDVADAIHQLRENNYLPVICTGRAPDEIVDISKATGIDTNITLNGALVQSEQEIIYENILEPELIEKVIDTATKFDDVVGMHSYTSTSINRRTDVVEDFYQMVHLPLPKVDADFYKKVKVPMIVVVSPEKEDRYQVKYPELKFYKTGTYSIDVVKNGITKMSGINNLIKNMQLDDKPVYAFGDGPNDLEMIQSADYSVAMGNGTDEIKNSANYVTSANIDGGIRNGLKHYNLI</sequence>
<dbReference type="PATRIC" id="fig|1423811.3.peg.392"/>
<dbReference type="GO" id="GO:0000287">
    <property type="term" value="F:magnesium ion binding"/>
    <property type="evidence" value="ECO:0007669"/>
    <property type="project" value="TreeGrafter"/>
</dbReference>
<dbReference type="STRING" id="1423811.FC72_GL000391"/>
<gene>
    <name evidence="1" type="ORF">FC72_GL000391</name>
</gene>
<reference evidence="1 2" key="1">
    <citation type="journal article" date="2015" name="Genome Announc.">
        <title>Expanding the biotechnology potential of lactobacilli through comparative genomics of 213 strains and associated genera.</title>
        <authorList>
            <person name="Sun Z."/>
            <person name="Harris H.M."/>
            <person name="McCann A."/>
            <person name="Guo C."/>
            <person name="Argimon S."/>
            <person name="Zhang W."/>
            <person name="Yang X."/>
            <person name="Jeffery I.B."/>
            <person name="Cooney J.C."/>
            <person name="Kagawa T.F."/>
            <person name="Liu W."/>
            <person name="Song Y."/>
            <person name="Salvetti E."/>
            <person name="Wrobel A."/>
            <person name="Rasinkangas P."/>
            <person name="Parkhill J."/>
            <person name="Rea M.C."/>
            <person name="O'Sullivan O."/>
            <person name="Ritari J."/>
            <person name="Douillard F.P."/>
            <person name="Paul Ross R."/>
            <person name="Yang R."/>
            <person name="Briner A.E."/>
            <person name="Felis G.E."/>
            <person name="de Vos W.M."/>
            <person name="Barrangou R."/>
            <person name="Klaenhammer T.R."/>
            <person name="Caufield P.W."/>
            <person name="Cui Y."/>
            <person name="Zhang H."/>
            <person name="O'Toole P.W."/>
        </authorList>
    </citation>
    <scope>NUCLEOTIDE SEQUENCE [LARGE SCALE GENOMIC DNA]</scope>
    <source>
        <strain evidence="1 2">DSM 20183</strain>
    </source>
</reference>
<dbReference type="GO" id="GO:0005829">
    <property type="term" value="C:cytosol"/>
    <property type="evidence" value="ECO:0007669"/>
    <property type="project" value="TreeGrafter"/>
</dbReference>
<evidence type="ECO:0000313" key="2">
    <source>
        <dbReference type="Proteomes" id="UP000050929"/>
    </source>
</evidence>
<dbReference type="InterPro" id="IPR036412">
    <property type="entry name" value="HAD-like_sf"/>
</dbReference>
<name>A0A0R1J0B4_9LACO</name>
<dbReference type="PROSITE" id="PS01229">
    <property type="entry name" value="COF_2"/>
    <property type="match status" value="1"/>
</dbReference>
<dbReference type="OrthoDB" id="9810101at2"/>
<proteinExistence type="predicted"/>
<comment type="caution">
    <text evidence="1">The sequence shown here is derived from an EMBL/GenBank/DDBJ whole genome shotgun (WGS) entry which is preliminary data.</text>
</comment>